<name>A0A8T3VCC8_9EURY</name>
<evidence type="ECO:0008006" key="3">
    <source>
        <dbReference type="Google" id="ProtNLM"/>
    </source>
</evidence>
<protein>
    <recommendedName>
        <fullName evidence="3">ArnR1-like winged helix-turn-helix domain-containing protein</fullName>
    </recommendedName>
</protein>
<dbReference type="InterPro" id="IPR036390">
    <property type="entry name" value="WH_DNA-bd_sf"/>
</dbReference>
<dbReference type="Gene3D" id="1.10.10.10">
    <property type="entry name" value="Winged helix-like DNA-binding domain superfamily/Winged helix DNA-binding domain"/>
    <property type="match status" value="1"/>
</dbReference>
<dbReference type="EMBL" id="SUTK01000069">
    <property type="protein sequence ID" value="MBE6502510.1"/>
    <property type="molecule type" value="Genomic_DNA"/>
</dbReference>
<evidence type="ECO:0000313" key="2">
    <source>
        <dbReference type="Proteomes" id="UP000783037"/>
    </source>
</evidence>
<dbReference type="AlphaFoldDB" id="A0A8T3VCC8"/>
<reference evidence="1" key="1">
    <citation type="submission" date="2019-04" db="EMBL/GenBank/DDBJ databases">
        <title>Evolution of Biomass-Degrading Anaerobic Consortia Revealed by Metagenomics.</title>
        <authorList>
            <person name="Peng X."/>
        </authorList>
    </citation>
    <scope>NUCLEOTIDE SEQUENCE</scope>
    <source>
        <strain evidence="1">SIG18</strain>
    </source>
</reference>
<dbReference type="RefSeq" id="WP_303723557.1">
    <property type="nucleotide sequence ID" value="NZ_SUTJ01000002.1"/>
</dbReference>
<accession>A0A8T3VCC8</accession>
<sequence length="93" mass="10745">MNPPSSLLFYAQPIEIQRIFETKTFVLYVIRIIATSMKTPTEIVEEMDARFSLVSRILGDLKDKEILVCVNEEDETGRLYKLTEIGLKIHNNL</sequence>
<proteinExistence type="predicted"/>
<comment type="caution">
    <text evidence="1">The sequence shown here is derived from an EMBL/GenBank/DDBJ whole genome shotgun (WGS) entry which is preliminary data.</text>
</comment>
<organism evidence="1 2">
    <name type="scientific">Methanobrevibacter thaueri</name>
    <dbReference type="NCBI Taxonomy" id="190975"/>
    <lineage>
        <taxon>Archaea</taxon>
        <taxon>Methanobacteriati</taxon>
        <taxon>Methanobacteriota</taxon>
        <taxon>Methanomada group</taxon>
        <taxon>Methanobacteria</taxon>
        <taxon>Methanobacteriales</taxon>
        <taxon>Methanobacteriaceae</taxon>
        <taxon>Methanobrevibacter</taxon>
    </lineage>
</organism>
<dbReference type="Proteomes" id="UP000783037">
    <property type="component" value="Unassembled WGS sequence"/>
</dbReference>
<evidence type="ECO:0000313" key="1">
    <source>
        <dbReference type="EMBL" id="MBE6502510.1"/>
    </source>
</evidence>
<dbReference type="InterPro" id="IPR036388">
    <property type="entry name" value="WH-like_DNA-bd_sf"/>
</dbReference>
<gene>
    <name evidence="1" type="ORF">E7Z79_08760</name>
</gene>
<dbReference type="SUPFAM" id="SSF46785">
    <property type="entry name" value="Winged helix' DNA-binding domain"/>
    <property type="match status" value="1"/>
</dbReference>